<name>A0A918RDZ6_9SPHN</name>
<reference evidence="3" key="1">
    <citation type="journal article" date="2014" name="Int. J. Syst. Evol. Microbiol.">
        <title>Complete genome sequence of Corynebacterium casei LMG S-19264T (=DSM 44701T), isolated from a smear-ripened cheese.</title>
        <authorList>
            <consortium name="US DOE Joint Genome Institute (JGI-PGF)"/>
            <person name="Walter F."/>
            <person name="Albersmeier A."/>
            <person name="Kalinowski J."/>
            <person name="Ruckert C."/>
        </authorList>
    </citation>
    <scope>NUCLEOTIDE SEQUENCE</scope>
    <source>
        <strain evidence="3">KCTC 32422</strain>
    </source>
</reference>
<evidence type="ECO:0008006" key="5">
    <source>
        <dbReference type="Google" id="ProtNLM"/>
    </source>
</evidence>
<accession>A0A918RDZ6</accession>
<evidence type="ECO:0000256" key="2">
    <source>
        <dbReference type="SAM" id="Phobius"/>
    </source>
</evidence>
<dbReference type="AlphaFoldDB" id="A0A918RDZ6"/>
<gene>
    <name evidence="3" type="ORF">GCM10011617_14510</name>
</gene>
<sequence>MAGADDTAVDAADWDEDTPHPPRRDWFGLTAGVLALSAVIGWSVLFFSVNQGALTGGAPLAQWSMLIRDWAIPVLLVAVLWLVAMRNSRREASRFGDTARLLADESARLELRLTAVNRELSLAREFIAAQSRDLEALGRIAAERLSENAAQLASLIQDNGTRIDTIGTVSEAALDNMEKLRNQLPVIASSAKDVTNNIGTAGRTAHAQLEEMIAGFNKLNQFGQASERQVRQLRELVEATLSEFTRQAEQMEAIAAQRFATLNANGAQFRTELETAEVEALAAIRSRAKALGDELEATRALLDTHEAESLTSLRARLTAMRDESAAIARSLRDGESAATGAWAEAITRLETDLREAIDRVGAIDERAMESARSRLAQLAEEAEGVDRRMAERDQLFADELERRRTELEDRQAQFVTALQAQMAQLDAEISTRRSEHEAQSRQLLEHADAIGAQLATFAERMAEIARQGGDARAEIEAALQTLTDRLADSRKALSGTDTAIAGLTDSSVRLLELLQASVQQTTHDLPGAIGISSNRLAELEARAIELRATLEVAESRGEALHSYVRQSKAELSEAVSATDQLQHALRAQGSEQTATLAELSTLLTTVRDDSEALARQAQGELREAIAALSGAAQDAVSGIETMSADAIAKLAARLGEESGNAIEQAMRTRSAEIAGQLEQAAAHAAGISREAAVQLRDQLAKVNELANNLERRVAQTRARAEEQVDNDFARRVALITESLNSNAIDIARALDADVTDTAWSAYLKGDRGVFTRRAVRLIDNPDAKAITSLYEGDRDFRDHVSRYIHDFEAMLRQLLSTRDGHALSVTLLSSDMGKLYVALAQAIERLRK</sequence>
<feature type="coiled-coil region" evidence="1">
    <location>
        <begin position="368"/>
        <end position="417"/>
    </location>
</feature>
<feature type="transmembrane region" description="Helical" evidence="2">
    <location>
        <begin position="67"/>
        <end position="84"/>
    </location>
</feature>
<comment type="caution">
    <text evidence="3">The sequence shown here is derived from an EMBL/GenBank/DDBJ whole genome shotgun (WGS) entry which is preliminary data.</text>
</comment>
<dbReference type="Proteomes" id="UP000634139">
    <property type="component" value="Unassembled WGS sequence"/>
</dbReference>
<organism evidence="3 4">
    <name type="scientific">Novosphingobium arvoryzae</name>
    <dbReference type="NCBI Taxonomy" id="1256514"/>
    <lineage>
        <taxon>Bacteria</taxon>
        <taxon>Pseudomonadati</taxon>
        <taxon>Pseudomonadota</taxon>
        <taxon>Alphaproteobacteria</taxon>
        <taxon>Sphingomonadales</taxon>
        <taxon>Sphingomonadaceae</taxon>
        <taxon>Novosphingobium</taxon>
    </lineage>
</organism>
<keyword evidence="4" id="KW-1185">Reference proteome</keyword>
<keyword evidence="2" id="KW-1133">Transmembrane helix</keyword>
<feature type="coiled-coil region" evidence="1">
    <location>
        <begin position="692"/>
        <end position="726"/>
    </location>
</feature>
<evidence type="ECO:0000313" key="3">
    <source>
        <dbReference type="EMBL" id="GGZ95465.1"/>
    </source>
</evidence>
<keyword evidence="2" id="KW-0812">Transmembrane</keyword>
<dbReference type="EMBL" id="BMZD01000003">
    <property type="protein sequence ID" value="GGZ95465.1"/>
    <property type="molecule type" value="Genomic_DNA"/>
</dbReference>
<reference evidence="3" key="2">
    <citation type="submission" date="2020-09" db="EMBL/GenBank/DDBJ databases">
        <authorList>
            <person name="Sun Q."/>
            <person name="Kim S."/>
        </authorList>
    </citation>
    <scope>NUCLEOTIDE SEQUENCE</scope>
    <source>
        <strain evidence="3">KCTC 32422</strain>
    </source>
</reference>
<dbReference type="RefSeq" id="WP_229822192.1">
    <property type="nucleotide sequence ID" value="NZ_BMZD01000003.1"/>
</dbReference>
<keyword evidence="2" id="KW-0472">Membrane</keyword>
<keyword evidence="1" id="KW-0175">Coiled coil</keyword>
<protein>
    <recommendedName>
        <fullName evidence="5">ATPase</fullName>
    </recommendedName>
</protein>
<evidence type="ECO:0000256" key="1">
    <source>
        <dbReference type="SAM" id="Coils"/>
    </source>
</evidence>
<feature type="transmembrane region" description="Helical" evidence="2">
    <location>
        <begin position="26"/>
        <end position="47"/>
    </location>
</feature>
<evidence type="ECO:0000313" key="4">
    <source>
        <dbReference type="Proteomes" id="UP000634139"/>
    </source>
</evidence>
<proteinExistence type="predicted"/>